<dbReference type="SUPFAM" id="SSF53850">
    <property type="entry name" value="Periplasmic binding protein-like II"/>
    <property type="match status" value="1"/>
</dbReference>
<dbReference type="InterPro" id="IPR036390">
    <property type="entry name" value="WH_DNA-bd_sf"/>
</dbReference>
<organism evidence="6 7">
    <name type="scientific">Hyphobacterium lacteum</name>
    <dbReference type="NCBI Taxonomy" id="3116575"/>
    <lineage>
        <taxon>Bacteria</taxon>
        <taxon>Pseudomonadati</taxon>
        <taxon>Pseudomonadota</taxon>
        <taxon>Alphaproteobacteria</taxon>
        <taxon>Maricaulales</taxon>
        <taxon>Maricaulaceae</taxon>
        <taxon>Hyphobacterium</taxon>
    </lineage>
</organism>
<keyword evidence="2" id="KW-0805">Transcription regulation</keyword>
<evidence type="ECO:0000256" key="4">
    <source>
        <dbReference type="ARBA" id="ARBA00023163"/>
    </source>
</evidence>
<evidence type="ECO:0000256" key="1">
    <source>
        <dbReference type="ARBA" id="ARBA00009437"/>
    </source>
</evidence>
<keyword evidence="3" id="KW-0238">DNA-binding</keyword>
<evidence type="ECO:0000313" key="7">
    <source>
        <dbReference type="Proteomes" id="UP001354971"/>
    </source>
</evidence>
<dbReference type="InterPro" id="IPR058163">
    <property type="entry name" value="LysR-type_TF_proteobact-type"/>
</dbReference>
<keyword evidence="4" id="KW-0804">Transcription</keyword>
<evidence type="ECO:0000256" key="2">
    <source>
        <dbReference type="ARBA" id="ARBA00023015"/>
    </source>
</evidence>
<dbReference type="PROSITE" id="PS50931">
    <property type="entry name" value="HTH_LYSR"/>
    <property type="match status" value="1"/>
</dbReference>
<dbReference type="InterPro" id="IPR000847">
    <property type="entry name" value="LysR_HTH_N"/>
</dbReference>
<evidence type="ECO:0000313" key="6">
    <source>
        <dbReference type="EMBL" id="MEE2525392.1"/>
    </source>
</evidence>
<dbReference type="EMBL" id="JAZDRP010000002">
    <property type="protein sequence ID" value="MEE2525392.1"/>
    <property type="molecule type" value="Genomic_DNA"/>
</dbReference>
<dbReference type="Proteomes" id="UP001354971">
    <property type="component" value="Unassembled WGS sequence"/>
</dbReference>
<dbReference type="Pfam" id="PF00126">
    <property type="entry name" value="HTH_1"/>
    <property type="match status" value="1"/>
</dbReference>
<dbReference type="PANTHER" id="PTHR30537:SF5">
    <property type="entry name" value="HTH-TYPE TRANSCRIPTIONAL ACTIVATOR TTDR-RELATED"/>
    <property type="match status" value="1"/>
</dbReference>
<evidence type="ECO:0000259" key="5">
    <source>
        <dbReference type="PROSITE" id="PS50931"/>
    </source>
</evidence>
<protein>
    <submittedName>
        <fullName evidence="6">LysR family transcriptional regulator</fullName>
    </submittedName>
</protein>
<comment type="similarity">
    <text evidence="1">Belongs to the LysR transcriptional regulatory family.</text>
</comment>
<dbReference type="Gene3D" id="3.40.190.290">
    <property type="match status" value="1"/>
</dbReference>
<keyword evidence="7" id="KW-1185">Reference proteome</keyword>
<dbReference type="Gene3D" id="1.10.10.10">
    <property type="entry name" value="Winged helix-like DNA-binding domain superfamily/Winged helix DNA-binding domain"/>
    <property type="match status" value="1"/>
</dbReference>
<dbReference type="InterPro" id="IPR036388">
    <property type="entry name" value="WH-like_DNA-bd_sf"/>
</dbReference>
<name>A0ABU7LNB3_9PROT</name>
<dbReference type="RefSeq" id="WP_330198055.1">
    <property type="nucleotide sequence ID" value="NZ_JAZDRP010000002.1"/>
</dbReference>
<reference evidence="6 7" key="1">
    <citation type="submission" date="2024-01" db="EMBL/GenBank/DDBJ databases">
        <title>Hyphobacterium bacterium isolated from marine sediment.</title>
        <authorList>
            <person name="Zhao S."/>
        </authorList>
    </citation>
    <scope>NUCLEOTIDE SEQUENCE [LARGE SCALE GENOMIC DNA]</scope>
    <source>
        <strain evidence="7">HN65</strain>
    </source>
</reference>
<dbReference type="CDD" id="cd08422">
    <property type="entry name" value="PBP2_CrgA_like"/>
    <property type="match status" value="1"/>
</dbReference>
<gene>
    <name evidence="6" type="ORF">V0U79_03365</name>
</gene>
<evidence type="ECO:0000256" key="3">
    <source>
        <dbReference type="ARBA" id="ARBA00023125"/>
    </source>
</evidence>
<dbReference type="InterPro" id="IPR005119">
    <property type="entry name" value="LysR_subst-bd"/>
</dbReference>
<proteinExistence type="inferred from homology"/>
<feature type="domain" description="HTH lysR-type" evidence="5">
    <location>
        <begin position="1"/>
        <end position="59"/>
    </location>
</feature>
<dbReference type="Pfam" id="PF03466">
    <property type="entry name" value="LysR_substrate"/>
    <property type="match status" value="1"/>
</dbReference>
<accession>A0ABU7LNB3</accession>
<dbReference type="PANTHER" id="PTHR30537">
    <property type="entry name" value="HTH-TYPE TRANSCRIPTIONAL REGULATOR"/>
    <property type="match status" value="1"/>
</dbReference>
<sequence>MDRIDTLRLFVSVAELGSFTKAAEREGMTPGAASKQITALEIRLQARLLERTTRSVRLTDAGEALLERIRPWLNEFEVIEEGFAEETAAPAGVLRVSAPVDFGAHILMPAITKFMQHWPALDVRLSLADRMVDLVDEGFDVAVRIGHLADSSLIAKRLAPACMSLVASPDYLGAAGSPLEPSDLSGHDCIIDRNKPASQLWKFEKDGRSEEVKVSGRLTLNGATAAIEAAAQGAGIACSPSWAAREALSAGRVVSVLPGWEADHRDLWAVYPSSRYLAHRVRLFVDHLAEHFRDGL</sequence>
<dbReference type="SUPFAM" id="SSF46785">
    <property type="entry name" value="Winged helix' DNA-binding domain"/>
    <property type="match status" value="1"/>
</dbReference>
<comment type="caution">
    <text evidence="6">The sequence shown here is derived from an EMBL/GenBank/DDBJ whole genome shotgun (WGS) entry which is preliminary data.</text>
</comment>